<dbReference type="AlphaFoldDB" id="A0AAU9RP59"/>
<feature type="region of interest" description="Disordered" evidence="1">
    <location>
        <begin position="63"/>
        <end position="86"/>
    </location>
</feature>
<keyword evidence="3" id="KW-1185">Reference proteome</keyword>
<organism evidence="2 3">
    <name type="scientific">Thlaspi arvense</name>
    <name type="common">Field penny-cress</name>
    <dbReference type="NCBI Taxonomy" id="13288"/>
    <lineage>
        <taxon>Eukaryota</taxon>
        <taxon>Viridiplantae</taxon>
        <taxon>Streptophyta</taxon>
        <taxon>Embryophyta</taxon>
        <taxon>Tracheophyta</taxon>
        <taxon>Spermatophyta</taxon>
        <taxon>Magnoliopsida</taxon>
        <taxon>eudicotyledons</taxon>
        <taxon>Gunneridae</taxon>
        <taxon>Pentapetalae</taxon>
        <taxon>rosids</taxon>
        <taxon>malvids</taxon>
        <taxon>Brassicales</taxon>
        <taxon>Brassicaceae</taxon>
        <taxon>Thlaspideae</taxon>
        <taxon>Thlaspi</taxon>
    </lineage>
</organism>
<evidence type="ECO:0000313" key="2">
    <source>
        <dbReference type="EMBL" id="CAH2046627.1"/>
    </source>
</evidence>
<gene>
    <name evidence="2" type="ORF">TAV2_LOCUS5224</name>
</gene>
<reference evidence="2 3" key="1">
    <citation type="submission" date="2022-03" db="EMBL/GenBank/DDBJ databases">
        <authorList>
            <person name="Nunn A."/>
            <person name="Chopra R."/>
            <person name="Nunn A."/>
            <person name="Contreras Garrido A."/>
        </authorList>
    </citation>
    <scope>NUCLEOTIDE SEQUENCE [LARGE SCALE GENOMIC DNA]</scope>
</reference>
<accession>A0AAU9RP59</accession>
<proteinExistence type="predicted"/>
<protein>
    <submittedName>
        <fullName evidence="2">Uncharacterized protein</fullName>
    </submittedName>
</protein>
<sequence length="179" mass="20953">MERCTRWDMVRSLVEVDLHKQLTEHICFTTLDGTEVHIDVNYPWLPPWCNVCHKWGHPTKDWKQQSPNKVGVAKSPIPTEVSHDSPSRFDVLANISDDMEEPKAGDATEEDKESEVVEDKWDLYFYLRTLVNTRKCREDEKPTLGCIVETRVQLKHHLGIMKSDFPRLSSITKERIWFC</sequence>
<name>A0AAU9RP59_THLAR</name>
<evidence type="ECO:0000256" key="1">
    <source>
        <dbReference type="SAM" id="MobiDB-lite"/>
    </source>
</evidence>
<evidence type="ECO:0000313" key="3">
    <source>
        <dbReference type="Proteomes" id="UP000836841"/>
    </source>
</evidence>
<dbReference type="EMBL" id="OU466858">
    <property type="protein sequence ID" value="CAH2046627.1"/>
    <property type="molecule type" value="Genomic_DNA"/>
</dbReference>
<dbReference type="Proteomes" id="UP000836841">
    <property type="component" value="Chromosome 2"/>
</dbReference>